<evidence type="ECO:0000256" key="1">
    <source>
        <dbReference type="ARBA" id="ARBA00004442"/>
    </source>
</evidence>
<comment type="subcellular location">
    <subcellularLocation>
        <location evidence="1">Cell outer membrane</location>
    </subcellularLocation>
</comment>
<dbReference type="Gene3D" id="1.20.1600.10">
    <property type="entry name" value="Outer membrane efflux proteins (OEP)"/>
    <property type="match status" value="2"/>
</dbReference>
<feature type="coiled-coil region" evidence="6">
    <location>
        <begin position="129"/>
        <end position="156"/>
    </location>
</feature>
<evidence type="ECO:0000256" key="6">
    <source>
        <dbReference type="SAM" id="Coils"/>
    </source>
</evidence>
<evidence type="ECO:0000256" key="5">
    <source>
        <dbReference type="ARBA" id="ARBA00023237"/>
    </source>
</evidence>
<evidence type="ECO:0000256" key="7">
    <source>
        <dbReference type="SAM" id="SignalP"/>
    </source>
</evidence>
<feature type="signal peptide" evidence="7">
    <location>
        <begin position="1"/>
        <end position="23"/>
    </location>
</feature>
<dbReference type="RefSeq" id="WP_017895060.1">
    <property type="nucleotide sequence ID" value="NZ_CBXI010000040.1"/>
</dbReference>
<name>W6N6V6_CLOTY</name>
<evidence type="ECO:0000313" key="8">
    <source>
        <dbReference type="EMBL" id="CDL92146.1"/>
    </source>
</evidence>
<dbReference type="GO" id="GO:1990281">
    <property type="term" value="C:efflux pump complex"/>
    <property type="evidence" value="ECO:0007669"/>
    <property type="project" value="TreeGrafter"/>
</dbReference>
<feature type="chain" id="PRO_5004879360" evidence="7">
    <location>
        <begin position="24"/>
        <end position="379"/>
    </location>
</feature>
<keyword evidence="2" id="KW-1134">Transmembrane beta strand</keyword>
<dbReference type="OrthoDB" id="1902437at2"/>
<keyword evidence="9" id="KW-1185">Reference proteome</keyword>
<protein>
    <submittedName>
        <fullName evidence="8">Conserved protein</fullName>
    </submittedName>
</protein>
<dbReference type="GO" id="GO:0015288">
    <property type="term" value="F:porin activity"/>
    <property type="evidence" value="ECO:0007669"/>
    <property type="project" value="TreeGrafter"/>
</dbReference>
<dbReference type="AlphaFoldDB" id="W6N6V6"/>
<evidence type="ECO:0000256" key="3">
    <source>
        <dbReference type="ARBA" id="ARBA00022692"/>
    </source>
</evidence>
<keyword evidence="7" id="KW-0732">Signal</keyword>
<dbReference type="Proteomes" id="UP000019482">
    <property type="component" value="Unassembled WGS sequence"/>
</dbReference>
<keyword evidence="5" id="KW-0998">Cell outer membrane</keyword>
<dbReference type="PANTHER" id="PTHR30026">
    <property type="entry name" value="OUTER MEMBRANE PROTEIN TOLC"/>
    <property type="match status" value="1"/>
</dbReference>
<accession>W6N6V6</accession>
<dbReference type="EMBL" id="CBXI010000040">
    <property type="protein sequence ID" value="CDL92146.1"/>
    <property type="molecule type" value="Genomic_DNA"/>
</dbReference>
<comment type="caution">
    <text evidence="8">The sequence shown here is derived from an EMBL/GenBank/DDBJ whole genome shotgun (WGS) entry which is preliminary data.</text>
</comment>
<organism evidence="8 9">
    <name type="scientific">Clostridium tyrobutyricum DIVETGP</name>
    <dbReference type="NCBI Taxonomy" id="1408889"/>
    <lineage>
        <taxon>Bacteria</taxon>
        <taxon>Bacillati</taxon>
        <taxon>Bacillota</taxon>
        <taxon>Clostridia</taxon>
        <taxon>Eubacteriales</taxon>
        <taxon>Clostridiaceae</taxon>
        <taxon>Clostridium</taxon>
    </lineage>
</organism>
<reference evidence="8 9" key="1">
    <citation type="journal article" date="2015" name="Genome Announc.">
        <title>Draft Genome Sequence of Clostridium tyrobutyricum Strain DIVETGP, Isolated from Cow's Milk for Grana Padano Production.</title>
        <authorList>
            <person name="Soggiu A."/>
            <person name="Piras C."/>
            <person name="Gaiarsa S."/>
            <person name="Sassera D."/>
            <person name="Roncada P."/>
            <person name="Bendixen E."/>
            <person name="Brasca M."/>
            <person name="Bonizzi L."/>
        </authorList>
    </citation>
    <scope>NUCLEOTIDE SEQUENCE [LARGE SCALE GENOMIC DNA]</scope>
    <source>
        <strain evidence="8 9">DIVETGP</strain>
    </source>
</reference>
<keyword evidence="6" id="KW-0175">Coiled coil</keyword>
<evidence type="ECO:0000256" key="4">
    <source>
        <dbReference type="ARBA" id="ARBA00023136"/>
    </source>
</evidence>
<proteinExistence type="predicted"/>
<dbReference type="InterPro" id="IPR051906">
    <property type="entry name" value="TolC-like"/>
</dbReference>
<dbReference type="GO" id="GO:0015562">
    <property type="term" value="F:efflux transmembrane transporter activity"/>
    <property type="evidence" value="ECO:0007669"/>
    <property type="project" value="InterPro"/>
</dbReference>
<dbReference type="SUPFAM" id="SSF56954">
    <property type="entry name" value="Outer membrane efflux proteins (OEP)"/>
    <property type="match status" value="1"/>
</dbReference>
<evidence type="ECO:0000256" key="2">
    <source>
        <dbReference type="ARBA" id="ARBA00022452"/>
    </source>
</evidence>
<dbReference type="GO" id="GO:0009279">
    <property type="term" value="C:cell outer membrane"/>
    <property type="evidence" value="ECO:0007669"/>
    <property type="project" value="UniProtKB-SubCell"/>
</dbReference>
<evidence type="ECO:0000313" key="9">
    <source>
        <dbReference type="Proteomes" id="UP000019482"/>
    </source>
</evidence>
<sequence>MNKVKILALTALITISSTTAVFAQGNTSTLDIDSSIDSAIANSYKIKNIDISIKQAQNTYNSDAKNASSYADQLDEGGPNLDAYTRLSLMEGIANPQKEDKFSEYKYTKMKSVAENEIKLSAYTQYTVLMNDKDSLDLEDEKLKNAENKYKSAQLKLGLGSISQSDEKQAEAEYYTQKASTDKAQRQYEVDTMNMNKTVGADIYTKYDVLFRDKLTETPYIRNCSEYLSDALKNRAEILVGQENINLQKFEYDIANGVFPDKQSIPNRLAKAKIENASDNLEIQKLNINSEVNSLYSDLQVKSRMLSSKKDALAMDKTNYDNAAVKYNSGVLSKSDLDDAALNVKTAQNTVKSAQRDIWMAQLKLNQACGIGNDTSKIN</sequence>
<keyword evidence="3" id="KW-0812">Transmembrane</keyword>
<dbReference type="GeneID" id="29420625"/>
<keyword evidence="4" id="KW-0472">Membrane</keyword>
<dbReference type="PANTHER" id="PTHR30026:SF20">
    <property type="entry name" value="OUTER MEMBRANE PROTEIN TOLC"/>
    <property type="match status" value="1"/>
</dbReference>
<gene>
    <name evidence="8" type="ORF">CTDIVETGP_2216</name>
</gene>